<dbReference type="PANTHER" id="PTHR42695:SF5">
    <property type="entry name" value="GLUTAMINE AMIDOTRANSFERASE YLR126C-RELATED"/>
    <property type="match status" value="1"/>
</dbReference>
<comment type="caution">
    <text evidence="2">The sequence shown here is derived from an EMBL/GenBank/DDBJ whole genome shotgun (WGS) entry which is preliminary data.</text>
</comment>
<sequence>MARITIIETGQVPPKYREQHGSFPDMFERMVRAEDPTAEVDVVSIPNGDALPDPSKLEAVLITGAAAGVYDRLDWIAPLEDFVRSAYANKTPMVGVCFGHQLIAQALGGTVRKSEKGWGIGRHVYQVLPENGVIGGEAVAIACSHQDQVIEAPNDALTILSSEFTPHAGLLYANGATLTVQPHPEFDVDFAQVCCDLRDGKAPDEVVATARQSLAEPLDNAKLGGAITRFLARKSISSP</sequence>
<dbReference type="SUPFAM" id="SSF52317">
    <property type="entry name" value="Class I glutamine amidotransferase-like"/>
    <property type="match status" value="1"/>
</dbReference>
<feature type="domain" description="Glutamine amidotransferase" evidence="1">
    <location>
        <begin position="39"/>
        <end position="186"/>
    </location>
</feature>
<dbReference type="CDD" id="cd01741">
    <property type="entry name" value="GATase1_1"/>
    <property type="match status" value="1"/>
</dbReference>
<accession>A0A0R3CQP5</accession>
<organism evidence="2 3">
    <name type="scientific">Bradyrhizobium manausense</name>
    <dbReference type="NCBI Taxonomy" id="989370"/>
    <lineage>
        <taxon>Bacteria</taxon>
        <taxon>Pseudomonadati</taxon>
        <taxon>Pseudomonadota</taxon>
        <taxon>Alphaproteobacteria</taxon>
        <taxon>Hyphomicrobiales</taxon>
        <taxon>Nitrobacteraceae</taxon>
        <taxon>Bradyrhizobium</taxon>
    </lineage>
</organism>
<dbReference type="InterPro" id="IPR044992">
    <property type="entry name" value="ChyE-like"/>
</dbReference>
<dbReference type="InterPro" id="IPR017926">
    <property type="entry name" value="GATASE"/>
</dbReference>
<dbReference type="InterPro" id="IPR029062">
    <property type="entry name" value="Class_I_gatase-like"/>
</dbReference>
<dbReference type="GO" id="GO:0016740">
    <property type="term" value="F:transferase activity"/>
    <property type="evidence" value="ECO:0007669"/>
    <property type="project" value="UniProtKB-KW"/>
</dbReference>
<dbReference type="PROSITE" id="PS51273">
    <property type="entry name" value="GATASE_TYPE_1"/>
    <property type="match status" value="1"/>
</dbReference>
<dbReference type="Gene3D" id="3.40.50.880">
    <property type="match status" value="1"/>
</dbReference>
<evidence type="ECO:0000259" key="1">
    <source>
        <dbReference type="Pfam" id="PF00117"/>
    </source>
</evidence>
<proteinExistence type="predicted"/>
<keyword evidence="2" id="KW-0315">Glutamine amidotransferase</keyword>
<dbReference type="Pfam" id="PF00117">
    <property type="entry name" value="GATase"/>
    <property type="match status" value="1"/>
</dbReference>
<dbReference type="EMBL" id="LJYG01000116">
    <property type="protein sequence ID" value="KRQ00059.1"/>
    <property type="molecule type" value="Genomic_DNA"/>
</dbReference>
<dbReference type="Proteomes" id="UP000051936">
    <property type="component" value="Unassembled WGS sequence"/>
</dbReference>
<gene>
    <name evidence="2" type="ORF">AOQ71_40615</name>
</gene>
<evidence type="ECO:0000313" key="3">
    <source>
        <dbReference type="Proteomes" id="UP000051936"/>
    </source>
</evidence>
<evidence type="ECO:0000313" key="2">
    <source>
        <dbReference type="EMBL" id="KRQ00059.1"/>
    </source>
</evidence>
<dbReference type="GO" id="GO:0005829">
    <property type="term" value="C:cytosol"/>
    <property type="evidence" value="ECO:0007669"/>
    <property type="project" value="TreeGrafter"/>
</dbReference>
<keyword evidence="3" id="KW-1185">Reference proteome</keyword>
<name>A0A0R3CQP5_9BRAD</name>
<dbReference type="AlphaFoldDB" id="A0A0R3CQP5"/>
<reference evidence="2 3" key="1">
    <citation type="submission" date="2015-09" db="EMBL/GenBank/DDBJ databases">
        <title>Draft Genome Sequence of Bradyrhizobium manausense Strain BR 3351T, a Novel Symbiotic Nitrogen-Fixing Alphaproteobacterium Isolated from Brazilian Amazon Rain Forest.</title>
        <authorList>
            <person name="De Araujo J.L."/>
            <person name="Zilli J.E."/>
        </authorList>
    </citation>
    <scope>NUCLEOTIDE SEQUENCE [LARGE SCALE GENOMIC DNA]</scope>
    <source>
        <strain evidence="2 3">BR3351</strain>
    </source>
</reference>
<dbReference type="PANTHER" id="PTHR42695">
    <property type="entry name" value="GLUTAMINE AMIDOTRANSFERASE YLR126C-RELATED"/>
    <property type="match status" value="1"/>
</dbReference>
<dbReference type="STRING" id="989370.AOQ71_40615"/>
<dbReference type="OrthoDB" id="9794816at2"/>
<dbReference type="RefSeq" id="WP_057759271.1">
    <property type="nucleotide sequence ID" value="NZ_LJYG01000116.1"/>
</dbReference>
<protein>
    <submittedName>
        <fullName evidence="2">Glutamine amidotransferase</fullName>
    </submittedName>
</protein>
<keyword evidence="2" id="KW-0808">Transferase</keyword>